<dbReference type="PROSITE" id="PS00109">
    <property type="entry name" value="PROTEIN_KINASE_TYR"/>
    <property type="match status" value="1"/>
</dbReference>
<dbReference type="AlphaFoldDB" id="A0A1Y2IM76"/>
<sequence>MAVEQLVQQPQHHWERHEPPATEEFPSTPAKACVEDEVDADLGKRGRFATAKTANIKETKLKCPEFDRKLRLQEELGNGPDKSPRGTGVDDTGGVSSENGVTGVSLATLLVGHILATSHLRVYITSASESKHGDYVKDNVALDRPLLGASSMGHTILVDFETFENDILGVKPSLAAVEALPDKLVNHARLVFDAVFGAADTPTEAAIAEQFIKVLNAKNHGGLLNEHKAAFTGNHSSDDGTASKVDAGLYLNEDVPDTISSSGGKPDWNRIRLFIEFKRESTSLDPFDDYEPDAPEANAQSRQAVRHQITNYALVIRNCQHRTCIYGLFVIGPEFRLMRFDQSGIIVTMKKNYVQDPRPLLSFLAWFDKLLPEQQGYDPTATLLKEGSRAYELMDEFSKEQPSDMPYAEGSLAPATYTPPQPRAQAATVESASSPYNIRQKAKAAVATLSNDDESYLDEIEVDDEDPRVFKYVREKFHQSLEKGWPRYRLEVGEEKRIFLVGKPLWTSSWLFGRGTRGYIAIDVKKRRFAFLKDCWRPFCEGLEAEGSYLKLLNPEGAPATGIRVPVLVAHGDVAGQVTLTAQYANYQAAHTKHEQQLAVQNAELPLSSTCHSDGAIRNIPHIASVTPEDLTSEVEVEESHSQDDSEVIYRHFTHYRIAVKDICLPFTEITSSKQLVELLYDCVKTHSLAYTQHQLLHRDVSAGNVIILPSLSSLKDAKEKKVVTWKGVLTDWELAKKVPVRNASDSDKPQEVATQPERTGTWQFMSVAYVRNHPHWPVSVADELESFFHVLLFYAVRLLRHNIGNIPMFVAQYFDGFVADARAQRKCSPLKSMAMDHGIISGDDGRLLEFRYKEGNPHGELNKLISSLLRLFKARYAVLHWESYRSSTGSALLANTRPEPAAIESDPSEPSNDRLDDEEDIETEVPIPTDEQPAEEEPSEMIKTLANQLDSHAAFRKTLANAVNPKRKPFPPIWPNNDVVKDSMPDHYDARLLVAAFNQMYTASAVPTTDADPNGAPPRKKMRTDVSEPSGPLVPQPQRARTVGGSSGNSARRGKSTRKEKGRGHARG</sequence>
<proteinExistence type="predicted"/>
<evidence type="ECO:0000313" key="4">
    <source>
        <dbReference type="Proteomes" id="UP000193067"/>
    </source>
</evidence>
<dbReference type="SUPFAM" id="SSF56112">
    <property type="entry name" value="Protein kinase-like (PK-like)"/>
    <property type="match status" value="1"/>
</dbReference>
<feature type="region of interest" description="Disordered" evidence="1">
    <location>
        <begin position="900"/>
        <end position="940"/>
    </location>
</feature>
<protein>
    <recommendedName>
        <fullName evidence="2">Fungal-type protein kinase domain-containing protein</fullName>
    </recommendedName>
</protein>
<gene>
    <name evidence="3" type="ORF">PYCCODRAFT_1425364</name>
</gene>
<dbReference type="PANTHER" id="PTHR38248">
    <property type="entry name" value="FUNK1 6"/>
    <property type="match status" value="1"/>
</dbReference>
<dbReference type="GO" id="GO:0004672">
    <property type="term" value="F:protein kinase activity"/>
    <property type="evidence" value="ECO:0007669"/>
    <property type="project" value="InterPro"/>
</dbReference>
<evidence type="ECO:0000259" key="2">
    <source>
        <dbReference type="Pfam" id="PF17667"/>
    </source>
</evidence>
<feature type="region of interest" description="Disordered" evidence="1">
    <location>
        <begin position="1"/>
        <end position="30"/>
    </location>
</feature>
<name>A0A1Y2IM76_TRAC3</name>
<dbReference type="InterPro" id="IPR040976">
    <property type="entry name" value="Pkinase_fungal"/>
</dbReference>
<feature type="region of interest" description="Disordered" evidence="1">
    <location>
        <begin position="1007"/>
        <end position="1069"/>
    </location>
</feature>
<feature type="region of interest" description="Disordered" evidence="1">
    <location>
        <begin position="74"/>
        <end position="96"/>
    </location>
</feature>
<dbReference type="InterPro" id="IPR011009">
    <property type="entry name" value="Kinase-like_dom_sf"/>
</dbReference>
<dbReference type="OrthoDB" id="2757515at2759"/>
<feature type="domain" description="Fungal-type protein kinase" evidence="2">
    <location>
        <begin position="492"/>
        <end position="794"/>
    </location>
</feature>
<dbReference type="Proteomes" id="UP000193067">
    <property type="component" value="Unassembled WGS sequence"/>
</dbReference>
<feature type="domain" description="Fungal-type protein kinase" evidence="2">
    <location>
        <begin position="300"/>
        <end position="395"/>
    </location>
</feature>
<organism evidence="3 4">
    <name type="scientific">Trametes coccinea (strain BRFM310)</name>
    <name type="common">Pycnoporus coccineus</name>
    <dbReference type="NCBI Taxonomy" id="1353009"/>
    <lineage>
        <taxon>Eukaryota</taxon>
        <taxon>Fungi</taxon>
        <taxon>Dikarya</taxon>
        <taxon>Basidiomycota</taxon>
        <taxon>Agaricomycotina</taxon>
        <taxon>Agaricomycetes</taxon>
        <taxon>Polyporales</taxon>
        <taxon>Polyporaceae</taxon>
        <taxon>Trametes</taxon>
    </lineage>
</organism>
<reference evidence="3 4" key="1">
    <citation type="journal article" date="2015" name="Biotechnol. Biofuels">
        <title>Enhanced degradation of softwood versus hardwood by the white-rot fungus Pycnoporus coccineus.</title>
        <authorList>
            <person name="Couturier M."/>
            <person name="Navarro D."/>
            <person name="Chevret D."/>
            <person name="Henrissat B."/>
            <person name="Piumi F."/>
            <person name="Ruiz-Duenas F.J."/>
            <person name="Martinez A.T."/>
            <person name="Grigoriev I.V."/>
            <person name="Riley R."/>
            <person name="Lipzen A."/>
            <person name="Berrin J.G."/>
            <person name="Master E.R."/>
            <person name="Rosso M.N."/>
        </authorList>
    </citation>
    <scope>NUCLEOTIDE SEQUENCE [LARGE SCALE GENOMIC DNA]</scope>
    <source>
        <strain evidence="3 4">BRFM310</strain>
    </source>
</reference>
<dbReference type="PANTHER" id="PTHR38248:SF2">
    <property type="entry name" value="FUNK1 11"/>
    <property type="match status" value="1"/>
</dbReference>
<dbReference type="Gene3D" id="1.10.510.10">
    <property type="entry name" value="Transferase(Phosphotransferase) domain 1"/>
    <property type="match status" value="1"/>
</dbReference>
<dbReference type="InterPro" id="IPR008266">
    <property type="entry name" value="Tyr_kinase_AS"/>
</dbReference>
<keyword evidence="4" id="KW-1185">Reference proteome</keyword>
<feature type="compositionally biased region" description="Basic residues" evidence="1">
    <location>
        <begin position="1053"/>
        <end position="1069"/>
    </location>
</feature>
<accession>A0A1Y2IM76</accession>
<feature type="compositionally biased region" description="Polar residues" evidence="1">
    <location>
        <begin position="1"/>
        <end position="11"/>
    </location>
</feature>
<dbReference type="EMBL" id="KZ084106">
    <property type="protein sequence ID" value="OSD02227.1"/>
    <property type="molecule type" value="Genomic_DNA"/>
</dbReference>
<dbReference type="Pfam" id="PF17667">
    <property type="entry name" value="Pkinase_fungal"/>
    <property type="match status" value="2"/>
</dbReference>
<evidence type="ECO:0000256" key="1">
    <source>
        <dbReference type="SAM" id="MobiDB-lite"/>
    </source>
</evidence>
<evidence type="ECO:0000313" key="3">
    <source>
        <dbReference type="EMBL" id="OSD02227.1"/>
    </source>
</evidence>